<evidence type="ECO:0000256" key="1">
    <source>
        <dbReference type="ARBA" id="ARBA00006464"/>
    </source>
</evidence>
<proteinExistence type="inferred from homology"/>
<dbReference type="EMBL" id="CP011388">
    <property type="protein sequence ID" value="ANE46250.1"/>
    <property type="molecule type" value="Genomic_DNA"/>
</dbReference>
<name>A0A172TGW1_9BACL</name>
<keyword evidence="2" id="KW-1133">Transmembrane helix</keyword>
<dbReference type="Proteomes" id="UP000076927">
    <property type="component" value="Chromosome"/>
</dbReference>
<dbReference type="PANTHER" id="PTHR30576">
    <property type="entry name" value="COLANIC BIOSYNTHESIS UDP-GLUCOSE LIPID CARRIER TRANSFERASE"/>
    <property type="match status" value="1"/>
</dbReference>
<evidence type="ECO:0000256" key="2">
    <source>
        <dbReference type="SAM" id="Phobius"/>
    </source>
</evidence>
<dbReference type="GO" id="GO:0016780">
    <property type="term" value="F:phosphotransferase activity, for other substituted phosphate groups"/>
    <property type="evidence" value="ECO:0007669"/>
    <property type="project" value="TreeGrafter"/>
</dbReference>
<feature type="domain" description="Bacterial sugar transferase" evidence="3">
    <location>
        <begin position="3"/>
        <end position="177"/>
    </location>
</feature>
<evidence type="ECO:0000313" key="5">
    <source>
        <dbReference type="Proteomes" id="UP000076927"/>
    </source>
</evidence>
<reference evidence="4 5" key="1">
    <citation type="submission" date="2015-01" db="EMBL/GenBank/DDBJ databases">
        <title>Paenibacillus swuensis/DY6/whole genome sequencing.</title>
        <authorList>
            <person name="Kim M.K."/>
            <person name="Srinivasan S."/>
            <person name="Lee J.-J."/>
        </authorList>
    </citation>
    <scope>NUCLEOTIDE SEQUENCE [LARGE SCALE GENOMIC DNA]</scope>
    <source>
        <strain evidence="4 5">DY6</strain>
    </source>
</reference>
<evidence type="ECO:0000313" key="4">
    <source>
        <dbReference type="EMBL" id="ANE46250.1"/>
    </source>
</evidence>
<organism evidence="4 5">
    <name type="scientific">Paenibacillus swuensis</name>
    <dbReference type="NCBI Taxonomy" id="1178515"/>
    <lineage>
        <taxon>Bacteria</taxon>
        <taxon>Bacillati</taxon>
        <taxon>Bacillota</taxon>
        <taxon>Bacilli</taxon>
        <taxon>Bacillales</taxon>
        <taxon>Paenibacillaceae</taxon>
        <taxon>Paenibacillus</taxon>
    </lineage>
</organism>
<evidence type="ECO:0000259" key="3">
    <source>
        <dbReference type="Pfam" id="PF02397"/>
    </source>
</evidence>
<dbReference type="PATRIC" id="fig|1178515.4.peg.1621"/>
<protein>
    <recommendedName>
        <fullName evidence="3">Bacterial sugar transferase domain-containing protein</fullName>
    </recommendedName>
</protein>
<sequence>MIKRGLDVVFAAVGLLVLWPLLLISAILIRRHMGSPILFRQVRPGLHGKGFTMYKFRTMRDELDGDGMPLSDYLRLTHLGKVLRRTSIDELPQLVNILKGDMSFIGPRPLLEKYLPYYNERERQRHHVRPGLTGLAQVSGRNLLNWNDRLELDVQYVERQSLLLDARILMLTVRNVLLKDEVIVDPRSVMSDLDKERLYKVHS</sequence>
<feature type="transmembrane region" description="Helical" evidence="2">
    <location>
        <begin position="6"/>
        <end position="29"/>
    </location>
</feature>
<dbReference type="OrthoDB" id="9808602at2"/>
<comment type="similarity">
    <text evidence="1">Belongs to the bacterial sugar transferase family.</text>
</comment>
<keyword evidence="5" id="KW-1185">Reference proteome</keyword>
<dbReference type="InterPro" id="IPR003362">
    <property type="entry name" value="Bact_transf"/>
</dbReference>
<accession>A0A172TGW1</accession>
<dbReference type="STRING" id="1178515.SY83_08160"/>
<keyword evidence="2" id="KW-0472">Membrane</keyword>
<dbReference type="KEGG" id="pswu:SY83_08160"/>
<keyword evidence="2" id="KW-0812">Transmembrane</keyword>
<gene>
    <name evidence="4" type="ORF">SY83_08160</name>
</gene>
<dbReference type="PANTHER" id="PTHR30576:SF8">
    <property type="entry name" value="UNDECAPRENYL-PHOSPHATE GALACTOSE PHOSPHOTRANSFERASE"/>
    <property type="match status" value="1"/>
</dbReference>
<dbReference type="AlphaFoldDB" id="A0A172TGW1"/>
<dbReference type="Pfam" id="PF02397">
    <property type="entry name" value="Bac_transf"/>
    <property type="match status" value="1"/>
</dbReference>
<dbReference type="RefSeq" id="WP_068605785.1">
    <property type="nucleotide sequence ID" value="NZ_CP011388.1"/>
</dbReference>